<evidence type="ECO:0000256" key="5">
    <source>
        <dbReference type="ARBA" id="ARBA00023002"/>
    </source>
</evidence>
<name>A0A0A0M5R1_9GAMM</name>
<comment type="caution">
    <text evidence="7">The sequence shown here is derived from an EMBL/GenBank/DDBJ whole genome shotgun (WGS) entry which is preliminary data.</text>
</comment>
<dbReference type="STRING" id="1385515.GCA_000423325_00591"/>
<dbReference type="EMBL" id="AVBH01000084">
    <property type="protein sequence ID" value="KGO98410.1"/>
    <property type="molecule type" value="Genomic_DNA"/>
</dbReference>
<dbReference type="InterPro" id="IPR013785">
    <property type="entry name" value="Aldolase_TIM"/>
</dbReference>
<evidence type="ECO:0000256" key="1">
    <source>
        <dbReference type="ARBA" id="ARBA00001917"/>
    </source>
</evidence>
<dbReference type="GO" id="GO:0003959">
    <property type="term" value="F:NADPH dehydrogenase activity"/>
    <property type="evidence" value="ECO:0007669"/>
    <property type="project" value="InterPro"/>
</dbReference>
<dbReference type="InterPro" id="IPR044152">
    <property type="entry name" value="YqjM-like"/>
</dbReference>
<dbReference type="InterPro" id="IPR001155">
    <property type="entry name" value="OxRdtase_FMN_N"/>
</dbReference>
<evidence type="ECO:0000259" key="6">
    <source>
        <dbReference type="Pfam" id="PF00724"/>
    </source>
</evidence>
<feature type="domain" description="NADH:flavin oxidoreductase/NADH oxidase N-terminal" evidence="6">
    <location>
        <begin position="4"/>
        <end position="340"/>
    </location>
</feature>
<organism evidence="7 8">
    <name type="scientific">Lysobacter defluvii IMMIB APB-9 = DSM 18482</name>
    <dbReference type="NCBI Taxonomy" id="1385515"/>
    <lineage>
        <taxon>Bacteria</taxon>
        <taxon>Pseudomonadati</taxon>
        <taxon>Pseudomonadota</taxon>
        <taxon>Gammaproteobacteria</taxon>
        <taxon>Lysobacterales</taxon>
        <taxon>Lysobacteraceae</taxon>
        <taxon>Novilysobacter</taxon>
    </lineage>
</organism>
<dbReference type="CDD" id="cd02932">
    <property type="entry name" value="OYE_YqiM_FMN"/>
    <property type="match status" value="1"/>
</dbReference>
<dbReference type="PANTHER" id="PTHR43303:SF4">
    <property type="entry name" value="NADPH DEHYDROGENASE C23G7.10C-RELATED"/>
    <property type="match status" value="1"/>
</dbReference>
<evidence type="ECO:0000256" key="2">
    <source>
        <dbReference type="ARBA" id="ARBA00022630"/>
    </source>
</evidence>
<evidence type="ECO:0000256" key="4">
    <source>
        <dbReference type="ARBA" id="ARBA00022857"/>
    </source>
</evidence>
<protein>
    <submittedName>
        <fullName evidence="7">Oxidoreductase</fullName>
    </submittedName>
</protein>
<reference evidence="7 8" key="1">
    <citation type="submission" date="2013-08" db="EMBL/GenBank/DDBJ databases">
        <title>Genomic analysis of Lysobacter defluvii.</title>
        <authorList>
            <person name="Wang Q."/>
            <person name="Wang G."/>
        </authorList>
    </citation>
    <scope>NUCLEOTIDE SEQUENCE [LARGE SCALE GENOMIC DNA]</scope>
    <source>
        <strain evidence="7 8">IMMIB APB-9</strain>
    </source>
</reference>
<keyword evidence="8" id="KW-1185">Reference proteome</keyword>
<accession>A0A0A0M5R1</accession>
<dbReference type="eggNOG" id="COG1902">
    <property type="taxonomic scope" value="Bacteria"/>
</dbReference>
<keyword evidence="3" id="KW-0288">FMN</keyword>
<dbReference type="Proteomes" id="UP000030003">
    <property type="component" value="Unassembled WGS sequence"/>
</dbReference>
<gene>
    <name evidence="7" type="ORF">N791_14315</name>
</gene>
<proteinExistence type="predicted"/>
<sequence length="354" mass="38496">MSHLFTPLRQRSLELRNRVVLSPMCQYSATDGFPNDWHLVHLGSRAVGGAAVVMAEASAVSPEGRISPADTGLWQDGHTAAWKPITRFIDARGAVPAVQLAHAGRKASTRVPWVGRGRVPPEDGGWTPVGPSPLPFDDDHATPNALDAAGIRKVVDDFAAAADRALEAGFKLVEIHAAHGYLLHQFLSPLANHRDDEYGGSRANRMRLVREVMEAVRRRWPDELPVWLRISATDWAEGGWGEEDSVELARLARGCGIDLVDVSSGGLVPQAEIPVGPGYQVPFAERIRREAGIATGAVGLVLDAAQAERLVADGRADVVLLGRAMLRDPYFPQHAARALDREELPVPVQYERAW</sequence>
<dbReference type="AlphaFoldDB" id="A0A0A0M5R1"/>
<dbReference type="GO" id="GO:0010181">
    <property type="term" value="F:FMN binding"/>
    <property type="evidence" value="ECO:0007669"/>
    <property type="project" value="InterPro"/>
</dbReference>
<evidence type="ECO:0000313" key="7">
    <source>
        <dbReference type="EMBL" id="KGO98410.1"/>
    </source>
</evidence>
<evidence type="ECO:0000256" key="3">
    <source>
        <dbReference type="ARBA" id="ARBA00022643"/>
    </source>
</evidence>
<dbReference type="PANTHER" id="PTHR43303">
    <property type="entry name" value="NADPH DEHYDROGENASE C23G7.10C-RELATED"/>
    <property type="match status" value="1"/>
</dbReference>
<dbReference type="SUPFAM" id="SSF51395">
    <property type="entry name" value="FMN-linked oxidoreductases"/>
    <property type="match status" value="1"/>
</dbReference>
<dbReference type="GO" id="GO:0050661">
    <property type="term" value="F:NADP binding"/>
    <property type="evidence" value="ECO:0007669"/>
    <property type="project" value="InterPro"/>
</dbReference>
<keyword evidence="4" id="KW-0521">NADP</keyword>
<comment type="cofactor">
    <cofactor evidence="1">
        <name>FMN</name>
        <dbReference type="ChEBI" id="CHEBI:58210"/>
    </cofactor>
</comment>
<keyword evidence="5" id="KW-0560">Oxidoreductase</keyword>
<dbReference type="Pfam" id="PF00724">
    <property type="entry name" value="Oxidored_FMN"/>
    <property type="match status" value="1"/>
</dbReference>
<evidence type="ECO:0000313" key="8">
    <source>
        <dbReference type="Proteomes" id="UP000030003"/>
    </source>
</evidence>
<dbReference type="RefSeq" id="WP_027069099.1">
    <property type="nucleotide sequence ID" value="NZ_AUHT01000005.1"/>
</dbReference>
<keyword evidence="2" id="KW-0285">Flavoprotein</keyword>
<dbReference type="Gene3D" id="3.20.20.70">
    <property type="entry name" value="Aldolase class I"/>
    <property type="match status" value="1"/>
</dbReference>